<proteinExistence type="predicted"/>
<dbReference type="PANTHER" id="PTHR30096">
    <property type="entry name" value="4,5-DOPA DIOXYGENASE EXTRADIOL-LIKE PROTEIN"/>
    <property type="match status" value="1"/>
</dbReference>
<dbReference type="SUPFAM" id="SSF53213">
    <property type="entry name" value="LigB-like"/>
    <property type="match status" value="1"/>
</dbReference>
<dbReference type="CDD" id="cd07951">
    <property type="entry name" value="ED_3B_N_AMMECR1"/>
    <property type="match status" value="1"/>
</dbReference>
<dbReference type="Pfam" id="PF02900">
    <property type="entry name" value="LigB"/>
    <property type="match status" value="1"/>
</dbReference>
<sequence>MLTFAAFVPHSPLLLKTVGKEHTQKAKQTLTALHTLADRLEAAKPDLIVIISAHQAAQPKAFSGNLSETYRAHLEAFGDMGTQKKFSGDPAFFDSVQRHLRKQSIPFVLQTSEDLDHGASVPLLLLTKSWFCPLLPITYASQLSVRVHRQFGYALKDEVVNSPKRIALLASGDLSHALRTESPEGFHQEGMLFDEAVQEAVTHQSISKLLALKKEVIEQSVQCAYRPLLILFGLLEHIQTTPEILSYESPFGVGFLTADFRLE</sequence>
<evidence type="ECO:0000256" key="1">
    <source>
        <dbReference type="ARBA" id="ARBA00023002"/>
    </source>
</evidence>
<gene>
    <name evidence="3" type="ORF">UX57_C0007G0041</name>
</gene>
<dbReference type="EMBL" id="LCMS01000007">
    <property type="protein sequence ID" value="KKU41009.1"/>
    <property type="molecule type" value="Genomic_DNA"/>
</dbReference>
<evidence type="ECO:0000313" key="3">
    <source>
        <dbReference type="EMBL" id="KKU41009.1"/>
    </source>
</evidence>
<dbReference type="Gene3D" id="3.40.830.10">
    <property type="entry name" value="LigB-like"/>
    <property type="match status" value="1"/>
</dbReference>
<evidence type="ECO:0000313" key="4">
    <source>
        <dbReference type="Proteomes" id="UP000034795"/>
    </source>
</evidence>
<dbReference type="GO" id="GO:0016702">
    <property type="term" value="F:oxidoreductase activity, acting on single donors with incorporation of molecular oxygen, incorporation of two atoms of oxygen"/>
    <property type="evidence" value="ECO:0007669"/>
    <property type="project" value="UniProtKB-ARBA"/>
</dbReference>
<comment type="caution">
    <text evidence="3">The sequence shown here is derived from an EMBL/GenBank/DDBJ whole genome shotgun (WGS) entry which is preliminary data.</text>
</comment>
<evidence type="ECO:0000259" key="2">
    <source>
        <dbReference type="Pfam" id="PF02900"/>
    </source>
</evidence>
<dbReference type="AlphaFoldDB" id="A0A0G1Q7N5"/>
<dbReference type="PANTHER" id="PTHR30096:SF0">
    <property type="entry name" value="4,5-DOPA DIOXYGENASE EXTRADIOL-LIKE PROTEIN"/>
    <property type="match status" value="1"/>
</dbReference>
<protein>
    <recommendedName>
        <fullName evidence="2">Extradiol ring-cleavage dioxygenase class III enzyme subunit B domain-containing protein</fullName>
    </recommendedName>
</protein>
<dbReference type="InterPro" id="IPR004183">
    <property type="entry name" value="Xdiol_dOase_suB"/>
</dbReference>
<keyword evidence="1" id="KW-0560">Oxidoreductase</keyword>
<dbReference type="GO" id="GO:0008198">
    <property type="term" value="F:ferrous iron binding"/>
    <property type="evidence" value="ECO:0007669"/>
    <property type="project" value="InterPro"/>
</dbReference>
<dbReference type="STRING" id="1618994.UX57_C0007G0041"/>
<feature type="domain" description="Extradiol ring-cleavage dioxygenase class III enzyme subunit B" evidence="2">
    <location>
        <begin position="5"/>
        <end position="254"/>
    </location>
</feature>
<accession>A0A0G1Q7N5</accession>
<dbReference type="Proteomes" id="UP000034795">
    <property type="component" value="Unassembled WGS sequence"/>
</dbReference>
<organism evidence="3 4">
    <name type="scientific">Candidatus Uhrbacteria bacterium GW2011_GWE2_46_68</name>
    <dbReference type="NCBI Taxonomy" id="1618994"/>
    <lineage>
        <taxon>Bacteria</taxon>
        <taxon>Candidatus Uhriibacteriota</taxon>
    </lineage>
</organism>
<reference evidence="3 4" key="1">
    <citation type="journal article" date="2015" name="Nature">
        <title>rRNA introns, odd ribosomes, and small enigmatic genomes across a large radiation of phyla.</title>
        <authorList>
            <person name="Brown C.T."/>
            <person name="Hug L.A."/>
            <person name="Thomas B.C."/>
            <person name="Sharon I."/>
            <person name="Castelle C.J."/>
            <person name="Singh A."/>
            <person name="Wilkins M.J."/>
            <person name="Williams K.H."/>
            <person name="Banfield J.F."/>
        </authorList>
    </citation>
    <scope>NUCLEOTIDE SEQUENCE [LARGE SCALE GENOMIC DNA]</scope>
</reference>
<name>A0A0G1Q7N5_9BACT</name>